<reference evidence="3" key="1">
    <citation type="journal article" date="2019" name="Int. J. Syst. Evol. Microbiol.">
        <title>The Global Catalogue of Microorganisms (GCM) 10K type strain sequencing project: providing services to taxonomists for standard genome sequencing and annotation.</title>
        <authorList>
            <consortium name="The Broad Institute Genomics Platform"/>
            <consortium name="The Broad Institute Genome Sequencing Center for Infectious Disease"/>
            <person name="Wu L."/>
            <person name="Ma J."/>
        </authorList>
    </citation>
    <scope>NUCLEOTIDE SEQUENCE [LARGE SCALE GENOMIC DNA]</scope>
    <source>
        <strain evidence="3">JCM 17927</strain>
    </source>
</reference>
<keyword evidence="1" id="KW-0812">Transmembrane</keyword>
<comment type="caution">
    <text evidence="2">The sequence shown here is derived from an EMBL/GenBank/DDBJ whole genome shotgun (WGS) entry which is preliminary data.</text>
</comment>
<evidence type="ECO:0000313" key="3">
    <source>
        <dbReference type="Proteomes" id="UP001501175"/>
    </source>
</evidence>
<evidence type="ECO:0000256" key="1">
    <source>
        <dbReference type="SAM" id="Phobius"/>
    </source>
</evidence>
<dbReference type="EMBL" id="BAABHD010000024">
    <property type="protein sequence ID" value="GAA4454464.1"/>
    <property type="molecule type" value="Genomic_DNA"/>
</dbReference>
<proteinExistence type="predicted"/>
<feature type="transmembrane region" description="Helical" evidence="1">
    <location>
        <begin position="45"/>
        <end position="68"/>
    </location>
</feature>
<dbReference type="PANTHER" id="PTHR31876:SF26">
    <property type="entry name" value="PROTEIN LIKE COV 2"/>
    <property type="match status" value="1"/>
</dbReference>
<dbReference type="Proteomes" id="UP001501175">
    <property type="component" value="Unassembled WGS sequence"/>
</dbReference>
<feature type="transmembrane region" description="Helical" evidence="1">
    <location>
        <begin position="12"/>
        <end position="33"/>
    </location>
</feature>
<name>A0ABP8MUA3_9BACT</name>
<sequence>MLTTFVNRAITYFGRGLLFVAPIGLTIYVFYGIFEWADSLNPSDIPGIGLLIMLGIIFGVGVLVSTIIPNSFLTLFEGSIKHLPLVRLIYFSLKDLISSFVGDKKKFNQPVLVLVNPQAELSKLGFITQTDLSHLHIKDAVAVYMPHSYAFSGELFIVPVANVKLLNASSTDVMKMIVSGGVSTKS</sequence>
<organism evidence="2 3">
    <name type="scientific">Nibrella saemangeumensis</name>
    <dbReference type="NCBI Taxonomy" id="1084526"/>
    <lineage>
        <taxon>Bacteria</taxon>
        <taxon>Pseudomonadati</taxon>
        <taxon>Bacteroidota</taxon>
        <taxon>Cytophagia</taxon>
        <taxon>Cytophagales</taxon>
        <taxon>Spirosomataceae</taxon>
        <taxon>Nibrella</taxon>
    </lineage>
</organism>
<keyword evidence="3" id="KW-1185">Reference proteome</keyword>
<dbReference type="RefSeq" id="WP_345243239.1">
    <property type="nucleotide sequence ID" value="NZ_BAABHD010000024.1"/>
</dbReference>
<evidence type="ECO:0000313" key="2">
    <source>
        <dbReference type="EMBL" id="GAA4454464.1"/>
    </source>
</evidence>
<gene>
    <name evidence="2" type="ORF">GCM10023189_20960</name>
</gene>
<keyword evidence="1" id="KW-1133">Transmembrane helix</keyword>
<dbReference type="InterPro" id="IPR007462">
    <property type="entry name" value="COV1-like"/>
</dbReference>
<keyword evidence="1" id="KW-0472">Membrane</keyword>
<accession>A0ABP8MUA3</accession>
<dbReference type="PANTHER" id="PTHR31876">
    <property type="entry name" value="COV-LIKE PROTEIN 1"/>
    <property type="match status" value="1"/>
</dbReference>
<protein>
    <submittedName>
        <fullName evidence="2">DUF502 domain-containing protein</fullName>
    </submittedName>
</protein>
<dbReference type="Pfam" id="PF04367">
    <property type="entry name" value="DUF502"/>
    <property type="match status" value="1"/>
</dbReference>